<name>A0A2W4RGC9_9GAMM</name>
<gene>
    <name evidence="2" type="ORF">DM484_05635</name>
</gene>
<accession>A0A2W4RGC9</accession>
<dbReference type="EMBL" id="QJPH01000199">
    <property type="protein sequence ID" value="PZN82892.1"/>
    <property type="molecule type" value="Genomic_DNA"/>
</dbReference>
<feature type="transmembrane region" description="Helical" evidence="1">
    <location>
        <begin position="85"/>
        <end position="105"/>
    </location>
</feature>
<evidence type="ECO:0000313" key="3">
    <source>
        <dbReference type="Proteomes" id="UP000249396"/>
    </source>
</evidence>
<organism evidence="2 3">
    <name type="scientific">Candidatus Methylumidiphilus alinenensis</name>
    <dbReference type="NCBI Taxonomy" id="2202197"/>
    <lineage>
        <taxon>Bacteria</taxon>
        <taxon>Pseudomonadati</taxon>
        <taxon>Pseudomonadota</taxon>
        <taxon>Gammaproteobacteria</taxon>
        <taxon>Methylococcales</taxon>
        <taxon>Candidatus Methylumidiphilus</taxon>
    </lineage>
</organism>
<protein>
    <submittedName>
        <fullName evidence="2">DUF2069 domain-containing protein</fullName>
    </submittedName>
</protein>
<keyword evidence="1" id="KW-1133">Transmembrane helix</keyword>
<reference evidence="2 3" key="1">
    <citation type="journal article" date="2018" name="Aquat. Microb. Ecol.">
        <title>Gammaproteobacterial methanotrophs dominate.</title>
        <authorList>
            <person name="Rissanen A.J."/>
            <person name="Saarenheimo J."/>
            <person name="Tiirola M."/>
            <person name="Peura S."/>
            <person name="Aalto S.L."/>
            <person name="Karvinen A."/>
            <person name="Nykanen H."/>
        </authorList>
    </citation>
    <scope>NUCLEOTIDE SEQUENCE [LARGE SCALE GENOMIC DNA]</scope>
    <source>
        <strain evidence="2">AMbin10</strain>
    </source>
</reference>
<feature type="transmembrane region" description="Helical" evidence="1">
    <location>
        <begin position="7"/>
        <end position="29"/>
    </location>
</feature>
<sequence>MKMARMAVLLGYFGLLGLWIVGTIFSPSAPHAPKALILALATLPLLVPLRGMLYDRRGSFIWLGLLSLLYFIHAVGAVTDTSQRFFGGFEIAFSLSLFGGALARLRIKGIS</sequence>
<keyword evidence="1" id="KW-0472">Membrane</keyword>
<feature type="transmembrane region" description="Helical" evidence="1">
    <location>
        <begin position="35"/>
        <end position="53"/>
    </location>
</feature>
<dbReference type="AlphaFoldDB" id="A0A2W4RGC9"/>
<evidence type="ECO:0000313" key="2">
    <source>
        <dbReference type="EMBL" id="PZN82892.1"/>
    </source>
</evidence>
<comment type="caution">
    <text evidence="2">The sequence shown here is derived from an EMBL/GenBank/DDBJ whole genome shotgun (WGS) entry which is preliminary data.</text>
</comment>
<dbReference type="Pfam" id="PF09842">
    <property type="entry name" value="DUF2069"/>
    <property type="match status" value="1"/>
</dbReference>
<feature type="transmembrane region" description="Helical" evidence="1">
    <location>
        <begin position="60"/>
        <end position="79"/>
    </location>
</feature>
<dbReference type="Proteomes" id="UP000249396">
    <property type="component" value="Unassembled WGS sequence"/>
</dbReference>
<proteinExistence type="predicted"/>
<keyword evidence="1" id="KW-0812">Transmembrane</keyword>
<evidence type="ECO:0000256" key="1">
    <source>
        <dbReference type="SAM" id="Phobius"/>
    </source>
</evidence>
<dbReference type="InterPro" id="IPR018643">
    <property type="entry name" value="DUF2069_membrane"/>
</dbReference>